<dbReference type="Gene3D" id="1.10.150.50">
    <property type="entry name" value="Transcription Factor, Ets-1"/>
    <property type="match status" value="1"/>
</dbReference>
<reference evidence="1" key="1">
    <citation type="submission" date="2021-12" db="EMBL/GenBank/DDBJ databases">
        <authorList>
            <person name="King R."/>
        </authorList>
    </citation>
    <scope>NUCLEOTIDE SEQUENCE</scope>
</reference>
<accession>A0A9P0B193</accession>
<dbReference type="PANTHER" id="PTHR31025">
    <property type="entry name" value="SI:CH211-196P9.1-RELATED"/>
    <property type="match status" value="1"/>
</dbReference>
<dbReference type="AlphaFoldDB" id="A0A9P0B193"/>
<dbReference type="InterPro" id="IPR013761">
    <property type="entry name" value="SAM/pointed_sf"/>
</dbReference>
<keyword evidence="2" id="KW-1185">Reference proteome</keyword>
<dbReference type="PANTHER" id="PTHR31025:SF9">
    <property type="entry name" value="SI:DKEY-286J15.1"/>
    <property type="match status" value="1"/>
</dbReference>
<dbReference type="OrthoDB" id="6780164at2759"/>
<sequence>MEELEELLVKWGCENLIAKFQEQSINTENIVKLNNALVKELIPNIGDRIRFQEKLDIYKADLASDQTVEPIEASSAQLLNEPIILTFVNSSEAKSSNTSTCSTNTLTQSEINYPLYAPIEGILEAPQFPDFDLNTLLQTTVLGNSVLKYYSTYKTLDQTHRNRLVDIIVKHIFNFIVKCRLQHDHYNIITAKIISLFPGEHSQIYYVPAIKKKESILKKSVLAKGKLVDKVKNLLYKTGESGNLRKRHHDDNVHETTSKRQCVEISDEARQSELFLNVRTEPWEDVVFHWKKTFCIRQQETCDTVTNFLQKWPVLNHLKADVLINLDFDKLYPGKSLLLFENWAKFFATILEARKNVEVKELAFLEEDISEDSIIAVQLHSLPYLIPPKGRITTKKGKGKVWKFSIQEAVDSIIIHAKNAADIERLVSQQKAKAITNDLTVQPYVLVVGQSLKSLEAYYVVVDKIRYEVHSMLSALDTCFKIFFVFNARYPPQAEHIWHIIQCCVFKIKTPYDKQFPYVMDIIGIFE</sequence>
<evidence type="ECO:0000313" key="1">
    <source>
        <dbReference type="EMBL" id="CAH0553157.1"/>
    </source>
</evidence>
<dbReference type="EMBL" id="OV121134">
    <property type="protein sequence ID" value="CAH0553157.1"/>
    <property type="molecule type" value="Genomic_DNA"/>
</dbReference>
<evidence type="ECO:0000313" key="2">
    <source>
        <dbReference type="Proteomes" id="UP001154078"/>
    </source>
</evidence>
<name>A0A9P0B193_BRAAE</name>
<proteinExistence type="predicted"/>
<protein>
    <submittedName>
        <fullName evidence="1">Uncharacterized protein</fullName>
    </submittedName>
</protein>
<gene>
    <name evidence="1" type="ORF">MELIAE_LOCUS5242</name>
</gene>
<organism evidence="1 2">
    <name type="scientific">Brassicogethes aeneus</name>
    <name type="common">Rape pollen beetle</name>
    <name type="synonym">Meligethes aeneus</name>
    <dbReference type="NCBI Taxonomy" id="1431903"/>
    <lineage>
        <taxon>Eukaryota</taxon>
        <taxon>Metazoa</taxon>
        <taxon>Ecdysozoa</taxon>
        <taxon>Arthropoda</taxon>
        <taxon>Hexapoda</taxon>
        <taxon>Insecta</taxon>
        <taxon>Pterygota</taxon>
        <taxon>Neoptera</taxon>
        <taxon>Endopterygota</taxon>
        <taxon>Coleoptera</taxon>
        <taxon>Polyphaga</taxon>
        <taxon>Cucujiformia</taxon>
        <taxon>Nitidulidae</taxon>
        <taxon>Meligethinae</taxon>
        <taxon>Brassicogethes</taxon>
    </lineage>
</organism>
<dbReference type="Proteomes" id="UP001154078">
    <property type="component" value="Chromosome 3"/>
</dbReference>